<name>A0A644Z450_9ZZZZ</name>
<proteinExistence type="predicted"/>
<dbReference type="InterPro" id="IPR035897">
    <property type="entry name" value="Toll_tir_struct_dom_sf"/>
</dbReference>
<organism evidence="2">
    <name type="scientific">bioreactor metagenome</name>
    <dbReference type="NCBI Taxonomy" id="1076179"/>
    <lineage>
        <taxon>unclassified sequences</taxon>
        <taxon>metagenomes</taxon>
        <taxon>ecological metagenomes</taxon>
    </lineage>
</organism>
<gene>
    <name evidence="2" type="ORF">SDC9_81638</name>
</gene>
<comment type="caution">
    <text evidence="2">The sequence shown here is derived from an EMBL/GenBank/DDBJ whole genome shotgun (WGS) entry which is preliminary data.</text>
</comment>
<evidence type="ECO:0000259" key="1">
    <source>
        <dbReference type="PROSITE" id="PS50104"/>
    </source>
</evidence>
<dbReference type="AlphaFoldDB" id="A0A644Z450"/>
<evidence type="ECO:0000313" key="2">
    <source>
        <dbReference type="EMBL" id="MPM35048.1"/>
    </source>
</evidence>
<dbReference type="Pfam" id="PF13676">
    <property type="entry name" value="TIR_2"/>
    <property type="match status" value="2"/>
</dbReference>
<dbReference type="GO" id="GO:0007165">
    <property type="term" value="P:signal transduction"/>
    <property type="evidence" value="ECO:0007669"/>
    <property type="project" value="InterPro"/>
</dbReference>
<dbReference type="SMART" id="SM00255">
    <property type="entry name" value="TIR"/>
    <property type="match status" value="1"/>
</dbReference>
<protein>
    <recommendedName>
        <fullName evidence="1">TIR domain-containing protein</fullName>
    </recommendedName>
</protein>
<dbReference type="InterPro" id="IPR000157">
    <property type="entry name" value="TIR_dom"/>
</dbReference>
<accession>A0A644Z450</accession>
<dbReference type="PROSITE" id="PS50104">
    <property type="entry name" value="TIR"/>
    <property type="match status" value="2"/>
</dbReference>
<feature type="domain" description="TIR" evidence="1">
    <location>
        <begin position="142"/>
        <end position="269"/>
    </location>
</feature>
<feature type="domain" description="TIR" evidence="1">
    <location>
        <begin position="2"/>
        <end position="141"/>
    </location>
</feature>
<dbReference type="PANTHER" id="PTHR47508">
    <property type="entry name" value="SAM DOMAIN-CONTAINING PROTEIN-RELATED"/>
    <property type="match status" value="1"/>
</dbReference>
<reference evidence="2" key="1">
    <citation type="submission" date="2019-08" db="EMBL/GenBank/DDBJ databases">
        <authorList>
            <person name="Kucharzyk K."/>
            <person name="Murdoch R.W."/>
            <person name="Higgins S."/>
            <person name="Loffler F."/>
        </authorList>
    </citation>
    <scope>NUCLEOTIDE SEQUENCE</scope>
</reference>
<dbReference type="Gene3D" id="3.40.50.10140">
    <property type="entry name" value="Toll/interleukin-1 receptor homology (TIR) domain"/>
    <property type="match status" value="2"/>
</dbReference>
<dbReference type="EMBL" id="VSSQ01007164">
    <property type="protein sequence ID" value="MPM35048.1"/>
    <property type="molecule type" value="Genomic_DNA"/>
</dbReference>
<dbReference type="SUPFAM" id="SSF52200">
    <property type="entry name" value="Toll/Interleukin receptor TIR domain"/>
    <property type="match status" value="2"/>
</dbReference>
<dbReference type="PANTHER" id="PTHR47508:SF1">
    <property type="entry name" value="NON-SPECIFIC SERINE_THREONINE PROTEIN KINASE"/>
    <property type="match status" value="1"/>
</dbReference>
<sequence>MSKPFIFISYSQKDKQFVDQLSGKLNNSGIDTWVDVQQIIPGSMWQDEIKRGIESASLLLIVLSDNYISSSWTSIELAFASKKRIIPIKISEFLSENLPSYVKQLQWIDFTQSFANGFQLLLKSIPKNYISKQPVATKEEKSKGYVFLSFCEEDSNFVTDLRDFLKSQEFAYWDFEEGDRNYHIQFFMELESVINDSVAVLSVISPDWKKSRWSIREFFYSEEIGKPVLLLRAKITKPILAIAGLPYIDFVEEKVKGFERLGRELKKRLN</sequence>